<organism evidence="1 2">
    <name type="scientific">Mycoplasma suis (strain KI_3806)</name>
    <dbReference type="NCBI Taxonomy" id="708248"/>
    <lineage>
        <taxon>Bacteria</taxon>
        <taxon>Bacillati</taxon>
        <taxon>Mycoplasmatota</taxon>
        <taxon>Mollicutes</taxon>
        <taxon>Mycoplasmataceae</taxon>
        <taxon>Mycoplasma</taxon>
    </lineage>
</organism>
<accession>F0V1Y2</accession>
<evidence type="ECO:0000313" key="1">
    <source>
        <dbReference type="EMBL" id="CBZ40663.1"/>
    </source>
</evidence>
<evidence type="ECO:0000313" key="2">
    <source>
        <dbReference type="Proteomes" id="UP000008645"/>
    </source>
</evidence>
<dbReference type="AlphaFoldDB" id="F0V1Y2"/>
<name>F0V1Y2_MYCS3</name>
<sequence>MSFLLKGILSGILLVGSGGVMAGGYIFRDNLSKIFRKSKGVQEKIDNINPENNWGL</sequence>
<dbReference type="RefSeq" id="WP_013609266.1">
    <property type="nucleotide sequence ID" value="NC_015153.1"/>
</dbReference>
<dbReference type="EMBL" id="FQ790233">
    <property type="protein sequence ID" value="CBZ40663.1"/>
    <property type="molecule type" value="Genomic_DNA"/>
</dbReference>
<protein>
    <submittedName>
        <fullName evidence="1">Uncharacterized protein</fullName>
    </submittedName>
</protein>
<proteinExistence type="predicted"/>
<gene>
    <name evidence="1" type="ORF">MSUIS_05700</name>
</gene>
<dbReference type="HOGENOM" id="CLU_3009483_0_0_14"/>
<dbReference type="KEGG" id="msk:MSUIS_05700"/>
<reference evidence="1 2" key="1">
    <citation type="journal article" date="2011" name="J. Bacteriol.">
        <title>Complete genome sequence of the hemotrophic Mycoplasma suis strain KI3806.</title>
        <authorList>
            <person name="Oehlerking J."/>
            <person name="Kube M."/>
            <person name="Felder K.M."/>
            <person name="Matter D."/>
            <person name="Wittenbrink M.M."/>
            <person name="Schwarzenbach S."/>
            <person name="Kramer M.M."/>
            <person name="Hoelzle K."/>
            <person name="Hoelzle L.E."/>
        </authorList>
    </citation>
    <scope>NUCLEOTIDE SEQUENCE [LARGE SCALE GENOMIC DNA]</scope>
    <source>
        <strain evidence="2">KI_3806</strain>
    </source>
</reference>
<dbReference type="Proteomes" id="UP000008645">
    <property type="component" value="Chromosome"/>
</dbReference>